<dbReference type="NCBIfam" id="TIGR03757">
    <property type="entry name" value="conj_TIGR03757"/>
    <property type="match status" value="1"/>
</dbReference>
<dbReference type="Pfam" id="PF07511">
    <property type="entry name" value="DUF1525"/>
    <property type="match status" value="1"/>
</dbReference>
<dbReference type="STRING" id="322710.Avin_36340"/>
<accession>C1DRC3</accession>
<sequence>MAAIASAQAETWVVTDRAHPVTLPAGVRLIQLDEQQRLEDLLSRSLPDDPEQAARAAQRVMNSPQGQRLQQELAKAQQDLTDAWSVGVAKIPAVVVDRRYVVYGQPDVAAALRLIEARRTR</sequence>
<name>C1DRC3_AZOVD</name>
<evidence type="ECO:0000313" key="2">
    <source>
        <dbReference type="Proteomes" id="UP000002424"/>
    </source>
</evidence>
<dbReference type="eggNOG" id="ENOG502ZC0F">
    <property type="taxonomic scope" value="Bacteria"/>
</dbReference>
<dbReference type="EnsemblBacteria" id="ACO79781">
    <property type="protein sequence ID" value="ACO79781"/>
    <property type="gene ID" value="Avin_36340"/>
</dbReference>
<dbReference type="Proteomes" id="UP000002424">
    <property type="component" value="Chromosome"/>
</dbReference>
<reference evidence="1 2" key="1">
    <citation type="journal article" date="2009" name="J. Bacteriol.">
        <title>Genome sequence of Azotobacter vinelandii, an obligate aerobe specialized to support diverse anaerobic metabolic processes.</title>
        <authorList>
            <person name="Setubal J.C."/>
            <person name="dos Santos P."/>
            <person name="Goldman B.S."/>
            <person name="Ertesvag H."/>
            <person name="Espin G."/>
            <person name="Rubio L.M."/>
            <person name="Valla S."/>
            <person name="Almeida N.F."/>
            <person name="Balasubramanian D."/>
            <person name="Cromes L."/>
            <person name="Curatti L."/>
            <person name="Du Z."/>
            <person name="Godsy E."/>
            <person name="Goodner B."/>
            <person name="Hellner-Burris K."/>
            <person name="Hernandez J.A."/>
            <person name="Houmiel K."/>
            <person name="Imperial J."/>
            <person name="Kennedy C."/>
            <person name="Larson T.J."/>
            <person name="Latreille P."/>
            <person name="Ligon L.S."/>
            <person name="Lu J."/>
            <person name="Maerk M."/>
            <person name="Miller N.M."/>
            <person name="Norton S."/>
            <person name="O'Carroll I.P."/>
            <person name="Paulsen I."/>
            <person name="Raulfs E.C."/>
            <person name="Roemer R."/>
            <person name="Rosser J."/>
            <person name="Segura D."/>
            <person name="Slater S."/>
            <person name="Stricklin S.L."/>
            <person name="Studholme D.J."/>
            <person name="Sun J."/>
            <person name="Viana C.J."/>
            <person name="Wallin E."/>
            <person name="Wang B."/>
            <person name="Wheeler C."/>
            <person name="Zhu H."/>
            <person name="Dean D.R."/>
            <person name="Dixon R."/>
            <person name="Wood D."/>
        </authorList>
    </citation>
    <scope>NUCLEOTIDE SEQUENCE [LARGE SCALE GENOMIC DNA]</scope>
    <source>
        <strain evidence="2">DJ / ATCC BAA-1303</strain>
    </source>
</reference>
<dbReference type="EMBL" id="CP001157">
    <property type="protein sequence ID" value="ACO79781.1"/>
    <property type="molecule type" value="Genomic_DNA"/>
</dbReference>
<dbReference type="KEGG" id="avn:Avin_36340"/>
<dbReference type="OrthoDB" id="8448784at2"/>
<evidence type="ECO:0008006" key="3">
    <source>
        <dbReference type="Google" id="ProtNLM"/>
    </source>
</evidence>
<proteinExistence type="predicted"/>
<dbReference type="HOGENOM" id="CLU_126563_0_0_6"/>
<keyword evidence="2" id="KW-1185">Reference proteome</keyword>
<gene>
    <name evidence="1" type="ordered locus">Avin_36340</name>
</gene>
<organism evidence="1 2">
    <name type="scientific">Azotobacter vinelandii (strain DJ / ATCC BAA-1303)</name>
    <dbReference type="NCBI Taxonomy" id="322710"/>
    <lineage>
        <taxon>Bacteria</taxon>
        <taxon>Pseudomonadati</taxon>
        <taxon>Pseudomonadota</taxon>
        <taxon>Gammaproteobacteria</taxon>
        <taxon>Pseudomonadales</taxon>
        <taxon>Pseudomonadaceae</taxon>
        <taxon>Azotobacter</taxon>
    </lineage>
</organism>
<dbReference type="AlphaFoldDB" id="C1DRC3"/>
<protein>
    <recommendedName>
        <fullName evidence="3">Integrating conjugative element protein</fullName>
    </recommendedName>
</protein>
<dbReference type="RefSeq" id="WP_012702158.1">
    <property type="nucleotide sequence ID" value="NC_012560.1"/>
</dbReference>
<evidence type="ECO:0000313" key="1">
    <source>
        <dbReference type="EMBL" id="ACO79781.1"/>
    </source>
</evidence>
<dbReference type="InterPro" id="IPR011090">
    <property type="entry name" value="Integr_conj_element_PFL4709"/>
</dbReference>
<dbReference type="GeneID" id="88186619"/>